<dbReference type="Proteomes" id="UP001234297">
    <property type="component" value="Chromosome 1"/>
</dbReference>
<sequence length="91" mass="10768">METENGVSHGSRKEPGRYIHKTPKKHPHRTLDLDLFIRETKAFHVKSPQFTAPPLESSPILRRKEKKSITAERIRYKIRILLWGHLIEFEI</sequence>
<evidence type="ECO:0000313" key="2">
    <source>
        <dbReference type="Proteomes" id="UP001234297"/>
    </source>
</evidence>
<dbReference type="EMBL" id="CM056809">
    <property type="protein sequence ID" value="KAJ8648591.1"/>
    <property type="molecule type" value="Genomic_DNA"/>
</dbReference>
<name>A0ACC2MT56_PERAE</name>
<proteinExistence type="predicted"/>
<protein>
    <submittedName>
        <fullName evidence="1">Uncharacterized protein</fullName>
    </submittedName>
</protein>
<evidence type="ECO:0000313" key="1">
    <source>
        <dbReference type="EMBL" id="KAJ8648591.1"/>
    </source>
</evidence>
<reference evidence="1 2" key="1">
    <citation type="journal article" date="2022" name="Hortic Res">
        <title>A haplotype resolved chromosomal level avocado genome allows analysis of novel avocado genes.</title>
        <authorList>
            <person name="Nath O."/>
            <person name="Fletcher S.J."/>
            <person name="Hayward A."/>
            <person name="Shaw L.M."/>
            <person name="Masouleh A.K."/>
            <person name="Furtado A."/>
            <person name="Henry R.J."/>
            <person name="Mitter N."/>
        </authorList>
    </citation>
    <scope>NUCLEOTIDE SEQUENCE [LARGE SCALE GENOMIC DNA]</scope>
    <source>
        <strain evidence="2">cv. Hass</strain>
    </source>
</reference>
<gene>
    <name evidence="1" type="ORF">MRB53_001614</name>
</gene>
<keyword evidence="2" id="KW-1185">Reference proteome</keyword>
<comment type="caution">
    <text evidence="1">The sequence shown here is derived from an EMBL/GenBank/DDBJ whole genome shotgun (WGS) entry which is preliminary data.</text>
</comment>
<organism evidence="1 2">
    <name type="scientific">Persea americana</name>
    <name type="common">Avocado</name>
    <dbReference type="NCBI Taxonomy" id="3435"/>
    <lineage>
        <taxon>Eukaryota</taxon>
        <taxon>Viridiplantae</taxon>
        <taxon>Streptophyta</taxon>
        <taxon>Embryophyta</taxon>
        <taxon>Tracheophyta</taxon>
        <taxon>Spermatophyta</taxon>
        <taxon>Magnoliopsida</taxon>
        <taxon>Magnoliidae</taxon>
        <taxon>Laurales</taxon>
        <taxon>Lauraceae</taxon>
        <taxon>Persea</taxon>
    </lineage>
</organism>
<accession>A0ACC2MT56</accession>